<dbReference type="InterPro" id="IPR050272">
    <property type="entry name" value="Isochorismatase-like_hydrls"/>
</dbReference>
<dbReference type="GO" id="GO:0016787">
    <property type="term" value="F:hydrolase activity"/>
    <property type="evidence" value="ECO:0007669"/>
    <property type="project" value="UniProtKB-KW"/>
</dbReference>
<evidence type="ECO:0000259" key="3">
    <source>
        <dbReference type="Pfam" id="PF00857"/>
    </source>
</evidence>
<dbReference type="PANTHER" id="PTHR43540">
    <property type="entry name" value="PEROXYUREIDOACRYLATE/UREIDOACRYLATE AMIDOHYDROLASE-RELATED"/>
    <property type="match status" value="1"/>
</dbReference>
<feature type="signal peptide" evidence="2">
    <location>
        <begin position="1"/>
        <end position="24"/>
    </location>
</feature>
<dbReference type="RefSeq" id="WP_097440055.1">
    <property type="nucleotide sequence ID" value="NZ_KZ300476.1"/>
</dbReference>
<keyword evidence="2" id="KW-0732">Signal</keyword>
<keyword evidence="5" id="KW-1185">Reference proteome</keyword>
<feature type="domain" description="Isochorismatase-like" evidence="3">
    <location>
        <begin position="37"/>
        <end position="237"/>
    </location>
</feature>
<accession>A0A2A4GAJ2</accession>
<dbReference type="InterPro" id="IPR036380">
    <property type="entry name" value="Isochorismatase-like_sf"/>
</dbReference>
<organism evidence="4 5">
    <name type="scientific">Sediminicola luteus</name>
    <dbReference type="NCBI Taxonomy" id="319238"/>
    <lineage>
        <taxon>Bacteria</taxon>
        <taxon>Pseudomonadati</taxon>
        <taxon>Bacteroidota</taxon>
        <taxon>Flavobacteriia</taxon>
        <taxon>Flavobacteriales</taxon>
        <taxon>Flavobacteriaceae</taxon>
        <taxon>Sediminicola</taxon>
    </lineage>
</organism>
<dbReference type="Proteomes" id="UP000219559">
    <property type="component" value="Unassembled WGS sequence"/>
</dbReference>
<dbReference type="AlphaFoldDB" id="A0A2A4GAJ2"/>
<dbReference type="Gene3D" id="3.40.50.850">
    <property type="entry name" value="Isochorismatase-like"/>
    <property type="match status" value="1"/>
</dbReference>
<dbReference type="SUPFAM" id="SSF52499">
    <property type="entry name" value="Isochorismatase-like hydrolases"/>
    <property type="match status" value="1"/>
</dbReference>
<dbReference type="Pfam" id="PF00857">
    <property type="entry name" value="Isochorismatase"/>
    <property type="match status" value="1"/>
</dbReference>
<keyword evidence="1" id="KW-0378">Hydrolase</keyword>
<feature type="chain" id="PRO_5012675207" evidence="2">
    <location>
        <begin position="25"/>
        <end position="246"/>
    </location>
</feature>
<comment type="caution">
    <text evidence="4">The sequence shown here is derived from an EMBL/GenBank/DDBJ whole genome shotgun (WGS) entry which is preliminary data.</text>
</comment>
<evidence type="ECO:0000313" key="5">
    <source>
        <dbReference type="Proteomes" id="UP000219559"/>
    </source>
</evidence>
<protein>
    <submittedName>
        <fullName evidence="4">Isochorismatase</fullName>
    </submittedName>
</protein>
<reference evidence="4 5" key="1">
    <citation type="submission" date="2017-04" db="EMBL/GenBank/DDBJ databases">
        <title>A new member of the family Flavobacteriaceae isolated from ascidians.</title>
        <authorList>
            <person name="Chen L."/>
        </authorList>
    </citation>
    <scope>NUCLEOTIDE SEQUENCE [LARGE SCALE GENOMIC DNA]</scope>
    <source>
        <strain evidence="4 5">HQA918</strain>
    </source>
</reference>
<dbReference type="EMBL" id="NBWU01000002">
    <property type="protein sequence ID" value="PCE64775.1"/>
    <property type="molecule type" value="Genomic_DNA"/>
</dbReference>
<evidence type="ECO:0000313" key="4">
    <source>
        <dbReference type="EMBL" id="PCE64775.1"/>
    </source>
</evidence>
<dbReference type="PANTHER" id="PTHR43540:SF16">
    <property type="entry name" value="ISOCHORISMATASE-LIKE DOMAIN-CONTAINING PROTEIN"/>
    <property type="match status" value="1"/>
</dbReference>
<dbReference type="CDD" id="cd00431">
    <property type="entry name" value="cysteine_hydrolases"/>
    <property type="match status" value="1"/>
</dbReference>
<evidence type="ECO:0000256" key="2">
    <source>
        <dbReference type="SAM" id="SignalP"/>
    </source>
</evidence>
<evidence type="ECO:0000256" key="1">
    <source>
        <dbReference type="ARBA" id="ARBA00022801"/>
    </source>
</evidence>
<name>A0A2A4GAJ2_9FLAO</name>
<dbReference type="OrthoDB" id="9791276at2"/>
<dbReference type="InterPro" id="IPR000868">
    <property type="entry name" value="Isochorismatase-like_dom"/>
</dbReference>
<proteinExistence type="predicted"/>
<sequence>MQTKKNFFGTLVIGLLALGQTLWAQLPDPGFTIDNRTAIVITDPQNDFLSENGVAWGLVGPSVTQNGTIENIATLFELATKHEMPVLISPHMVNDHDHQWEFAGAMLTFAKQVNLMKKGKSTEAGVALGTHGADIFTGYHKYLKNDNVFVTSPHKVFGPESNDLILQLRKRQIDKVILAGMLSNLCTESHLRELVEQGFEVAVVKDATAAAILPDMDGYKIAQANFTLIANHVFTTEELKAAFLKL</sequence>
<gene>
    <name evidence="4" type="ORF">B7P33_06285</name>
</gene>